<dbReference type="PANTHER" id="PTHR24121:SF21">
    <property type="entry name" value="ANKYRIN REPEAT FAMILY PROTEIN"/>
    <property type="match status" value="1"/>
</dbReference>
<evidence type="ECO:0000313" key="3">
    <source>
        <dbReference type="EMBL" id="MED6158450.1"/>
    </source>
</evidence>
<comment type="caution">
    <text evidence="3">The sequence shown here is derived from an EMBL/GenBank/DDBJ whole genome shotgun (WGS) entry which is preliminary data.</text>
</comment>
<dbReference type="PANTHER" id="PTHR24121">
    <property type="entry name" value="NO MECHANORECEPTOR POTENTIAL C, ISOFORM D-RELATED"/>
    <property type="match status" value="1"/>
</dbReference>
<dbReference type="Pfam" id="PF12796">
    <property type="entry name" value="Ank_2"/>
    <property type="match status" value="1"/>
</dbReference>
<reference evidence="3 4" key="1">
    <citation type="journal article" date="2023" name="Plants (Basel)">
        <title>Bridging the Gap: Combining Genomics and Transcriptomics Approaches to Understand Stylosanthes scabra, an Orphan Legume from the Brazilian Caatinga.</title>
        <authorList>
            <person name="Ferreira-Neto J.R.C."/>
            <person name="da Silva M.D."/>
            <person name="Binneck E."/>
            <person name="de Melo N.F."/>
            <person name="da Silva R.H."/>
            <person name="de Melo A.L.T.M."/>
            <person name="Pandolfi V."/>
            <person name="Bustamante F.O."/>
            <person name="Brasileiro-Vidal A.C."/>
            <person name="Benko-Iseppon A.M."/>
        </authorList>
    </citation>
    <scope>NUCLEOTIDE SEQUENCE [LARGE SCALE GENOMIC DNA]</scope>
    <source>
        <tissue evidence="3">Leaves</tissue>
    </source>
</reference>
<sequence length="346" mass="38569">MASATNMNIASTGIVLEALTKDNYENWSTLVKNYLLGQGLWHGIVDAHQNHNTNSDTNEEEWIRENAKALHAIQLACGSENLSNIRKFDKAREAWNHLKISFSEDVRAFPDSSDQGHGGYDVHRLHSAVKRGYWNDAKSYINRYPDSIFSAAPSTGRTVLHVAVASGKERIVKELVNMGNERLMKMQDKKGYTALALAAELTDNVGMVEGMVVKGGEELLTIKTDDGDDEEEEEKGEIPVLIASKKGHKEMTMYLFSKTPPPVFFDKGGRCGITLLTRCIYAEIFDVAASLIQHKLSGGLRLDPESESMDLRPIYALAHMPSAFLSGTHLGLWRTFIYHCLRLKTP</sequence>
<evidence type="ECO:0000313" key="4">
    <source>
        <dbReference type="Proteomes" id="UP001341840"/>
    </source>
</evidence>
<dbReference type="PROSITE" id="PS50297">
    <property type="entry name" value="ANK_REP_REGION"/>
    <property type="match status" value="1"/>
</dbReference>
<evidence type="ECO:0008006" key="5">
    <source>
        <dbReference type="Google" id="ProtNLM"/>
    </source>
</evidence>
<name>A0ABU6UDL4_9FABA</name>
<dbReference type="Proteomes" id="UP001341840">
    <property type="component" value="Unassembled WGS sequence"/>
</dbReference>
<dbReference type="InterPro" id="IPR036770">
    <property type="entry name" value="Ankyrin_rpt-contain_sf"/>
</dbReference>
<protein>
    <recommendedName>
        <fullName evidence="5">DUF4219 domain-containing protein</fullName>
    </recommendedName>
</protein>
<evidence type="ECO:0000256" key="2">
    <source>
        <dbReference type="PROSITE-ProRule" id="PRU00023"/>
    </source>
</evidence>
<dbReference type="SMART" id="SM00248">
    <property type="entry name" value="ANK"/>
    <property type="match status" value="3"/>
</dbReference>
<dbReference type="PROSITE" id="PS50088">
    <property type="entry name" value="ANK_REPEAT"/>
    <property type="match status" value="1"/>
</dbReference>
<dbReference type="EMBL" id="JASCZI010120974">
    <property type="protein sequence ID" value="MED6158450.1"/>
    <property type="molecule type" value="Genomic_DNA"/>
</dbReference>
<dbReference type="Pfam" id="PF14223">
    <property type="entry name" value="Retrotran_gag_2"/>
    <property type="match status" value="1"/>
</dbReference>
<dbReference type="Gene3D" id="1.25.40.20">
    <property type="entry name" value="Ankyrin repeat-containing domain"/>
    <property type="match status" value="1"/>
</dbReference>
<dbReference type="InterPro" id="IPR002110">
    <property type="entry name" value="Ankyrin_rpt"/>
</dbReference>
<feature type="repeat" description="ANK" evidence="2">
    <location>
        <begin position="155"/>
        <end position="179"/>
    </location>
</feature>
<gene>
    <name evidence="3" type="ORF">PIB30_032773</name>
</gene>
<evidence type="ECO:0000256" key="1">
    <source>
        <dbReference type="ARBA" id="ARBA00004413"/>
    </source>
</evidence>
<proteinExistence type="predicted"/>
<accession>A0ABU6UDL4</accession>
<feature type="non-terminal residue" evidence="3">
    <location>
        <position position="346"/>
    </location>
</feature>
<organism evidence="3 4">
    <name type="scientific">Stylosanthes scabra</name>
    <dbReference type="NCBI Taxonomy" id="79078"/>
    <lineage>
        <taxon>Eukaryota</taxon>
        <taxon>Viridiplantae</taxon>
        <taxon>Streptophyta</taxon>
        <taxon>Embryophyta</taxon>
        <taxon>Tracheophyta</taxon>
        <taxon>Spermatophyta</taxon>
        <taxon>Magnoliopsida</taxon>
        <taxon>eudicotyledons</taxon>
        <taxon>Gunneridae</taxon>
        <taxon>Pentapetalae</taxon>
        <taxon>rosids</taxon>
        <taxon>fabids</taxon>
        <taxon>Fabales</taxon>
        <taxon>Fabaceae</taxon>
        <taxon>Papilionoideae</taxon>
        <taxon>50 kb inversion clade</taxon>
        <taxon>dalbergioids sensu lato</taxon>
        <taxon>Dalbergieae</taxon>
        <taxon>Pterocarpus clade</taxon>
        <taxon>Stylosanthes</taxon>
    </lineage>
</organism>
<dbReference type="SUPFAM" id="SSF48403">
    <property type="entry name" value="Ankyrin repeat"/>
    <property type="match status" value="1"/>
</dbReference>
<comment type="subcellular location">
    <subcellularLocation>
        <location evidence="1">Cell membrane</location>
        <topology evidence="1">Peripheral membrane protein</topology>
        <orientation evidence="1">Cytoplasmic side</orientation>
    </subcellularLocation>
</comment>
<keyword evidence="4" id="KW-1185">Reference proteome</keyword>
<keyword evidence="2" id="KW-0040">ANK repeat</keyword>